<reference evidence="1 2" key="1">
    <citation type="journal article" date="2023" name="Science">
        <title>Complex scaffold remodeling in plant triterpene biosynthesis.</title>
        <authorList>
            <person name="De La Pena R."/>
            <person name="Hodgson H."/>
            <person name="Liu J.C."/>
            <person name="Stephenson M.J."/>
            <person name="Martin A.C."/>
            <person name="Owen C."/>
            <person name="Harkess A."/>
            <person name="Leebens-Mack J."/>
            <person name="Jimenez L.E."/>
            <person name="Osbourn A."/>
            <person name="Sattely E.S."/>
        </authorList>
    </citation>
    <scope>NUCLEOTIDE SEQUENCE [LARGE SCALE GENOMIC DNA]</scope>
    <source>
        <strain evidence="2">cv. JPN11</strain>
        <tissue evidence="1">Leaf</tissue>
    </source>
</reference>
<accession>A0ACC1X7S6</accession>
<organism evidence="1 2">
    <name type="scientific">Melia azedarach</name>
    <name type="common">Chinaberry tree</name>
    <dbReference type="NCBI Taxonomy" id="155640"/>
    <lineage>
        <taxon>Eukaryota</taxon>
        <taxon>Viridiplantae</taxon>
        <taxon>Streptophyta</taxon>
        <taxon>Embryophyta</taxon>
        <taxon>Tracheophyta</taxon>
        <taxon>Spermatophyta</taxon>
        <taxon>Magnoliopsida</taxon>
        <taxon>eudicotyledons</taxon>
        <taxon>Gunneridae</taxon>
        <taxon>Pentapetalae</taxon>
        <taxon>rosids</taxon>
        <taxon>malvids</taxon>
        <taxon>Sapindales</taxon>
        <taxon>Meliaceae</taxon>
        <taxon>Melia</taxon>
    </lineage>
</organism>
<sequence>MMTSIHHLPVEILFNVLVRLPVEDLIRCIGVCKSWWCLITHPNFISANLSFHKNCNGYLLHHKMGPSGRNLFSKLHMNTCVEHSCYEAPFSCETDFFQLVASSNGLICLSDLHHFFGKTIYLWNPCIWRLKVLRHSCFARHFRDGKFFFAIGVGFGQQGNDLKIVRIMYSGNFHLPIYVENQPPKVEVYSLATNSWRRVGTNAGYYTIDKLSTAYVNGAVHWVASKTGEGYRFRKFVLSFHFDSANFGEIMLPNYHHDGDGDSRRVSVAVLKDSLVLIVSCLNNYKIERCYIWVMREYGVAESWTKEYSIVPDERFSRTFGIINNHLLFESTVNGAELVSYDLENLQFKHLGIGRHYNHDLVTFSESLVLYHEGIPLTPRKYLIIEGGIHLGKRKWSVFLQLQKKWR</sequence>
<keyword evidence="2" id="KW-1185">Reference proteome</keyword>
<evidence type="ECO:0000313" key="1">
    <source>
        <dbReference type="EMBL" id="KAJ4706744.1"/>
    </source>
</evidence>
<dbReference type="EMBL" id="CM051404">
    <property type="protein sequence ID" value="KAJ4706744.1"/>
    <property type="molecule type" value="Genomic_DNA"/>
</dbReference>
<dbReference type="Proteomes" id="UP001164539">
    <property type="component" value="Chromosome 11"/>
</dbReference>
<name>A0ACC1X7S6_MELAZ</name>
<evidence type="ECO:0000313" key="2">
    <source>
        <dbReference type="Proteomes" id="UP001164539"/>
    </source>
</evidence>
<comment type="caution">
    <text evidence="1">The sequence shown here is derived from an EMBL/GenBank/DDBJ whole genome shotgun (WGS) entry which is preliminary data.</text>
</comment>
<protein>
    <submittedName>
        <fullName evidence="1">F-box protein</fullName>
    </submittedName>
</protein>
<gene>
    <name evidence="1" type="ORF">OWV82_020361</name>
</gene>
<proteinExistence type="predicted"/>